<dbReference type="Gene3D" id="3.10.450.50">
    <property type="match status" value="1"/>
</dbReference>
<dbReference type="OrthoDB" id="5294075at2"/>
<dbReference type="InterPro" id="IPR011990">
    <property type="entry name" value="TPR-like_helical_dom_sf"/>
</dbReference>
<protein>
    <submittedName>
        <fullName evidence="7">Tetratricopeptide repeat-containing protein</fullName>
    </submittedName>
</protein>
<feature type="chain" id="PRO_5010235258" evidence="5">
    <location>
        <begin position="28"/>
        <end position="394"/>
    </location>
</feature>
<proteinExistence type="predicted"/>
<sequence length="394" mass="42689">MKTLDFRRAGARIALVVLFAACPVAFADENDEVAKLYQQGNLDKALEQANAYLALKPKEPQMRFQKGLILTEQQKIPDAIKVFSSLSEDYPNLPEPYNNLAVLYASQGMYEKARGALEAAIRTHPSYSIAHENLGDIYAKLASQAYGKALQLDQSNAAAQTKLAMIKDLFIGKSGAIRTASAATTAPAPPASAATPSPARSAAAAMPSPTPSSPTRSVAPAAPSAATSTAPATPLASVHAAPGKAPQKLAEKKTEKAEKSAPGKIAAVETHPPEKKSGVPDESDDIIKTVNAWAKAWSDKNVTAYFAFYASDFQTPRGVKRTTWERTRRDRIIKPKSIQVEITHPKVTLINPTRAKVSFRQLYHSDAFKHDSSKTLEMVKTDGKWQIRQERPGR</sequence>
<dbReference type="Pfam" id="PF13432">
    <property type="entry name" value="TPR_16"/>
    <property type="match status" value="2"/>
</dbReference>
<dbReference type="InterPro" id="IPR019734">
    <property type="entry name" value="TPR_rpt"/>
</dbReference>
<evidence type="ECO:0000256" key="4">
    <source>
        <dbReference type="SAM" id="MobiDB-lite"/>
    </source>
</evidence>
<accession>A0A1I7FQX4</accession>
<keyword evidence="2 3" id="KW-0802">TPR repeat</keyword>
<organism evidence="7 8">
    <name type="scientific">Nitrosospira multiformis</name>
    <dbReference type="NCBI Taxonomy" id="1231"/>
    <lineage>
        <taxon>Bacteria</taxon>
        <taxon>Pseudomonadati</taxon>
        <taxon>Pseudomonadota</taxon>
        <taxon>Betaproteobacteria</taxon>
        <taxon>Nitrosomonadales</taxon>
        <taxon>Nitrosomonadaceae</taxon>
        <taxon>Nitrosospira</taxon>
    </lineage>
</organism>
<feature type="region of interest" description="Disordered" evidence="4">
    <location>
        <begin position="182"/>
        <end position="282"/>
    </location>
</feature>
<evidence type="ECO:0000256" key="1">
    <source>
        <dbReference type="ARBA" id="ARBA00022737"/>
    </source>
</evidence>
<dbReference type="SMART" id="SM00028">
    <property type="entry name" value="TPR"/>
    <property type="match status" value="3"/>
</dbReference>
<evidence type="ECO:0000256" key="5">
    <source>
        <dbReference type="SAM" id="SignalP"/>
    </source>
</evidence>
<feature type="compositionally biased region" description="Low complexity" evidence="4">
    <location>
        <begin position="182"/>
        <end position="237"/>
    </location>
</feature>
<feature type="repeat" description="TPR" evidence="3">
    <location>
        <begin position="94"/>
        <end position="127"/>
    </location>
</feature>
<dbReference type="PROSITE" id="PS50005">
    <property type="entry name" value="TPR"/>
    <property type="match status" value="1"/>
</dbReference>
<dbReference type="PANTHER" id="PTHR44858:SF1">
    <property type="entry name" value="UDP-N-ACETYLGLUCOSAMINE--PEPTIDE N-ACETYLGLUCOSAMINYLTRANSFERASE SPINDLY-RELATED"/>
    <property type="match status" value="1"/>
</dbReference>
<name>A0A1I7FQX4_9PROT</name>
<dbReference type="Gene3D" id="1.25.40.10">
    <property type="entry name" value="Tetratricopeptide repeat domain"/>
    <property type="match status" value="1"/>
</dbReference>
<evidence type="ECO:0000313" key="7">
    <source>
        <dbReference type="EMBL" id="SFU38416.1"/>
    </source>
</evidence>
<dbReference type="PANTHER" id="PTHR44858">
    <property type="entry name" value="TETRATRICOPEPTIDE REPEAT PROTEIN 6"/>
    <property type="match status" value="1"/>
</dbReference>
<dbReference type="Proteomes" id="UP000182649">
    <property type="component" value="Unassembled WGS sequence"/>
</dbReference>
<gene>
    <name evidence="7" type="ORF">SAMN05216417_102112</name>
</gene>
<dbReference type="SUPFAM" id="SSF54427">
    <property type="entry name" value="NTF2-like"/>
    <property type="match status" value="1"/>
</dbReference>
<evidence type="ECO:0000259" key="6">
    <source>
        <dbReference type="Pfam" id="PF24125"/>
    </source>
</evidence>
<feature type="compositionally biased region" description="Basic and acidic residues" evidence="4">
    <location>
        <begin position="249"/>
        <end position="261"/>
    </location>
</feature>
<keyword evidence="1" id="KW-0677">Repeat</keyword>
<keyword evidence="5" id="KW-0732">Signal</keyword>
<dbReference type="RefSeq" id="WP_074972922.1">
    <property type="nucleotide sequence ID" value="NZ_FPBZ01000002.1"/>
</dbReference>
<dbReference type="InterPro" id="IPR050498">
    <property type="entry name" value="Ycf3"/>
</dbReference>
<reference evidence="7 8" key="1">
    <citation type="submission" date="2016-10" db="EMBL/GenBank/DDBJ databases">
        <authorList>
            <person name="de Groot N.N."/>
        </authorList>
    </citation>
    <scope>NUCLEOTIDE SEQUENCE [LARGE SCALE GENOMIC DNA]</scope>
    <source>
        <strain evidence="7 8">Nl14</strain>
    </source>
</reference>
<dbReference type="SUPFAM" id="SSF48452">
    <property type="entry name" value="TPR-like"/>
    <property type="match status" value="1"/>
</dbReference>
<evidence type="ECO:0000256" key="2">
    <source>
        <dbReference type="ARBA" id="ARBA00022803"/>
    </source>
</evidence>
<dbReference type="Pfam" id="PF24125">
    <property type="entry name" value="Cds6_C"/>
    <property type="match status" value="1"/>
</dbReference>
<feature type="domain" description="Cds6 C-terminal" evidence="6">
    <location>
        <begin position="286"/>
        <end position="390"/>
    </location>
</feature>
<evidence type="ECO:0000256" key="3">
    <source>
        <dbReference type="PROSITE-ProRule" id="PRU00339"/>
    </source>
</evidence>
<dbReference type="InterPro" id="IPR056203">
    <property type="entry name" value="Cds6_C"/>
</dbReference>
<dbReference type="AlphaFoldDB" id="A0A1I7FQX4"/>
<dbReference type="InterPro" id="IPR032710">
    <property type="entry name" value="NTF2-like_dom_sf"/>
</dbReference>
<dbReference type="EMBL" id="FPBZ01000002">
    <property type="protein sequence ID" value="SFU38416.1"/>
    <property type="molecule type" value="Genomic_DNA"/>
</dbReference>
<feature type="signal peptide" evidence="5">
    <location>
        <begin position="1"/>
        <end position="27"/>
    </location>
</feature>
<evidence type="ECO:0000313" key="8">
    <source>
        <dbReference type="Proteomes" id="UP000182649"/>
    </source>
</evidence>